<dbReference type="EMBL" id="JAAOIW010000016">
    <property type="protein sequence ID" value="NHN34200.1"/>
    <property type="molecule type" value="Genomic_DNA"/>
</dbReference>
<comment type="caution">
    <text evidence="1">The sequence shown here is derived from an EMBL/GenBank/DDBJ whole genome shotgun (WGS) entry which is preliminary data.</text>
</comment>
<organism evidence="1 2">
    <name type="scientific">Paenibacillus agricola</name>
    <dbReference type="NCBI Taxonomy" id="2716264"/>
    <lineage>
        <taxon>Bacteria</taxon>
        <taxon>Bacillati</taxon>
        <taxon>Bacillota</taxon>
        <taxon>Bacilli</taxon>
        <taxon>Bacillales</taxon>
        <taxon>Paenibacillaceae</taxon>
        <taxon>Paenibacillus</taxon>
    </lineage>
</organism>
<dbReference type="Proteomes" id="UP001165962">
    <property type="component" value="Unassembled WGS sequence"/>
</dbReference>
<evidence type="ECO:0000313" key="2">
    <source>
        <dbReference type="Proteomes" id="UP001165962"/>
    </source>
</evidence>
<accession>A0ABX0JK14</accession>
<sequence length="176" mass="20064">MKMNLSKNLISLDEDITEFQTHLLNELEISSAFTGVLNNISEIVRACNTDDFGKNRIHEIRNELAQLRLKLRKCCSLFDKDISISVEAYRSALVDQKDAFEKLADSEQKIAHPQAYDALQRFRKLTILKDMSQKISDGIMDLSSEIEHQHLQQIEFPPIGHYELESNAPSTSSLSP</sequence>
<evidence type="ECO:0000313" key="1">
    <source>
        <dbReference type="EMBL" id="NHN34200.1"/>
    </source>
</evidence>
<dbReference type="RefSeq" id="WP_166154886.1">
    <property type="nucleotide sequence ID" value="NZ_JAAOIW010000016.1"/>
</dbReference>
<proteinExistence type="predicted"/>
<name>A0ABX0JK14_9BACL</name>
<protein>
    <submittedName>
        <fullName evidence="1">Uncharacterized protein</fullName>
    </submittedName>
</protein>
<keyword evidence="2" id="KW-1185">Reference proteome</keyword>
<reference evidence="1" key="1">
    <citation type="submission" date="2020-03" db="EMBL/GenBank/DDBJ databases">
        <title>Draft sequencing of Paenibacilllus sp. S3N08.</title>
        <authorList>
            <person name="Kim D.-U."/>
        </authorList>
    </citation>
    <scope>NUCLEOTIDE SEQUENCE</scope>
    <source>
        <strain evidence="1">S3N08</strain>
    </source>
</reference>
<gene>
    <name evidence="1" type="ORF">G9U52_30740</name>
</gene>